<keyword evidence="2" id="KW-0808">Transferase</keyword>
<feature type="domain" description="SET" evidence="7">
    <location>
        <begin position="735"/>
        <end position="868"/>
    </location>
</feature>
<feature type="compositionally biased region" description="Low complexity" evidence="6">
    <location>
        <begin position="114"/>
        <end position="126"/>
    </location>
</feature>
<dbReference type="InterPro" id="IPR040968">
    <property type="entry name" value="EZH2_MCSS_fung"/>
</dbReference>
<accession>A0A2T2ZTG9</accession>
<feature type="compositionally biased region" description="Polar residues" evidence="6">
    <location>
        <begin position="981"/>
        <end position="993"/>
    </location>
</feature>
<dbReference type="Pfam" id="PF18601">
    <property type="entry name" value="EZH2_N"/>
    <property type="match status" value="1"/>
</dbReference>
<keyword evidence="3" id="KW-0949">S-adenosyl-L-methionine</keyword>
<dbReference type="STRING" id="2025994.A0A2T2ZTG9"/>
<reference evidence="9 10" key="1">
    <citation type="journal article" date="2018" name="Mycol. Prog.">
        <title>Coniella lustricola, a new species from submerged detritus.</title>
        <authorList>
            <person name="Raudabaugh D.B."/>
            <person name="Iturriaga T."/>
            <person name="Carver A."/>
            <person name="Mondo S."/>
            <person name="Pangilinan J."/>
            <person name="Lipzen A."/>
            <person name="He G."/>
            <person name="Amirebrahimi M."/>
            <person name="Grigoriev I.V."/>
            <person name="Miller A.N."/>
        </authorList>
    </citation>
    <scope>NUCLEOTIDE SEQUENCE [LARGE SCALE GENOMIC DNA]</scope>
    <source>
        <strain evidence="9 10">B22-T-1</strain>
    </source>
</reference>
<dbReference type="Pfam" id="PF18600">
    <property type="entry name" value="Ezh2_MCSS_fung"/>
    <property type="match status" value="1"/>
</dbReference>
<protein>
    <recommendedName>
        <fullName evidence="11">SET domain-containing protein</fullName>
    </recommendedName>
</protein>
<dbReference type="PROSITE" id="PS50280">
    <property type="entry name" value="SET"/>
    <property type="match status" value="1"/>
</dbReference>
<dbReference type="SMART" id="SM00317">
    <property type="entry name" value="SET"/>
    <property type="match status" value="1"/>
</dbReference>
<dbReference type="GO" id="GO:0031507">
    <property type="term" value="P:heterochromatin formation"/>
    <property type="evidence" value="ECO:0007669"/>
    <property type="project" value="TreeGrafter"/>
</dbReference>
<keyword evidence="4" id="KW-0805">Transcription regulation</keyword>
<gene>
    <name evidence="9" type="ORF">BD289DRAFT_180136</name>
</gene>
<dbReference type="InterPro" id="IPR001214">
    <property type="entry name" value="SET_dom"/>
</dbReference>
<feature type="domain" description="CXC" evidence="8">
    <location>
        <begin position="603"/>
        <end position="720"/>
    </location>
</feature>
<dbReference type="Gene3D" id="2.170.270.10">
    <property type="entry name" value="SET domain"/>
    <property type="match status" value="1"/>
</dbReference>
<evidence type="ECO:0000256" key="1">
    <source>
        <dbReference type="ARBA" id="ARBA00022603"/>
    </source>
</evidence>
<feature type="compositionally biased region" description="Basic and acidic residues" evidence="6">
    <location>
        <begin position="37"/>
        <end position="48"/>
    </location>
</feature>
<evidence type="ECO:0000256" key="4">
    <source>
        <dbReference type="ARBA" id="ARBA00023015"/>
    </source>
</evidence>
<evidence type="ECO:0000256" key="6">
    <source>
        <dbReference type="SAM" id="MobiDB-lite"/>
    </source>
</evidence>
<evidence type="ECO:0000256" key="5">
    <source>
        <dbReference type="ARBA" id="ARBA00023163"/>
    </source>
</evidence>
<dbReference type="PANTHER" id="PTHR45747:SF4">
    <property type="entry name" value="HISTONE-LYSINE N-METHYLTRANSFERASE E(Z)"/>
    <property type="match status" value="1"/>
</dbReference>
<dbReference type="GO" id="GO:0032259">
    <property type="term" value="P:methylation"/>
    <property type="evidence" value="ECO:0007669"/>
    <property type="project" value="UniProtKB-KW"/>
</dbReference>
<evidence type="ECO:0000259" key="8">
    <source>
        <dbReference type="PROSITE" id="PS51633"/>
    </source>
</evidence>
<dbReference type="AlphaFoldDB" id="A0A2T2ZTG9"/>
<evidence type="ECO:0008006" key="11">
    <source>
        <dbReference type="Google" id="ProtNLM"/>
    </source>
</evidence>
<feature type="compositionally biased region" description="Polar residues" evidence="6">
    <location>
        <begin position="99"/>
        <end position="113"/>
    </location>
</feature>
<evidence type="ECO:0000259" key="7">
    <source>
        <dbReference type="PROSITE" id="PS50280"/>
    </source>
</evidence>
<proteinExistence type="predicted"/>
<dbReference type="SUPFAM" id="SSF82199">
    <property type="entry name" value="SET domain"/>
    <property type="match status" value="1"/>
</dbReference>
<dbReference type="InterPro" id="IPR048360">
    <property type="entry name" value="Ezh2_CXC_fung"/>
</dbReference>
<feature type="compositionally biased region" description="Basic residues" evidence="6">
    <location>
        <begin position="899"/>
        <end position="912"/>
    </location>
</feature>
<evidence type="ECO:0000313" key="10">
    <source>
        <dbReference type="Proteomes" id="UP000241462"/>
    </source>
</evidence>
<dbReference type="GO" id="GO:0003682">
    <property type="term" value="F:chromatin binding"/>
    <property type="evidence" value="ECO:0007669"/>
    <property type="project" value="TreeGrafter"/>
</dbReference>
<evidence type="ECO:0000313" key="9">
    <source>
        <dbReference type="EMBL" id="PSR76105.1"/>
    </source>
</evidence>
<dbReference type="PANTHER" id="PTHR45747">
    <property type="entry name" value="HISTONE-LYSINE N-METHYLTRANSFERASE E(Z)"/>
    <property type="match status" value="1"/>
</dbReference>
<name>A0A2T2ZTG9_9PEZI</name>
<sequence length="1032" mass="114882">MRAVNLLADDSDLSRMFSGGVFKRPTGSPLSSSTRFSESRFQLEDRAQRPSLAGSDKQPPPPPSGSSHLSASSQMGQHNSRPGRPYTATPAAFHDVAHSSRSSTQGSFSAQRMTSRNTSTPSKSSSAPGPRTGSHHDLRTPHSKEWSMDKIEASLFNLTKELDRNHAKLVHYSLRTATQQKPPERRHLSATADLADLKAPAASADSEERDENIMKVALKVHKDDKTARVNAGRKAVLYEVTCIKTGQERVPRYRVHHIELSHNVLSPNTSLKFIPHLRDMQEHEVTLYNRWIAELQAMDTLSGFKDQPFNRDEKASKMLHEETAIEVSLYIDRWIQKLGLDDCSKSSLVRYMAGRSENNDRMTPRQKSNIINMLSDDVASPRAIKAAKMFTDAFNNLWRHTGLSLKDVLVHDEAVEAVTENKKLVKDSKADTEQQGAEQLLNAVESNLLTYTILGCLFCYAHSCEHGDHDRDNRRRPIGVELIGNFGGLIRPKLADVLSGEPQDKPMTACRNECWIRYQDGNAYFPTKPWTEDEILLLKGLYIALGATNLHLPCLASALLGRHCWDVYRKKLQLELDDRPLRQLAEARPSSPNKVKAVPWYDRFRKELKQDWQEQLHVHDFTRREVRDPCNHDGSCGKSCPCVIAKLLCDRFCRCTCETCAYKYTGCACGAIGKTCLQQKVAGRPCICVQLNRECDPVLCSGCGAHERADPVNAHDKILHATGCQNVALQRGVSKSVLLGESQIEDCGYGLFAAEDIGQDEFIIEYVGELISHDEGVRREARRGDVFDESSHSSYLFTLLDYEGIWVDAAIYGNLSRYINHGSASEEKAGGKRDNIIPQILFVNGDFRIKFRALRDIKAGEELFFNYGENFGNLTKKLLDANSSETETKRGGNGGRGGRGGRGRGGRGRGRGGAKVSAETKKTPRVVANEADDEFPSDPPVIMEQEDDDDDFDPSRRLKAKRAGAMVGNRGGRKRKLNPVVNDTSAEPETNGNPRPRGQATVGPVAAYDAGKQTTRLTLRRKSRFRTPVAVS</sequence>
<dbReference type="OrthoDB" id="6141102at2759"/>
<feature type="compositionally biased region" description="Basic and acidic residues" evidence="6">
    <location>
        <begin position="134"/>
        <end position="145"/>
    </location>
</feature>
<organism evidence="9 10">
    <name type="scientific">Coniella lustricola</name>
    <dbReference type="NCBI Taxonomy" id="2025994"/>
    <lineage>
        <taxon>Eukaryota</taxon>
        <taxon>Fungi</taxon>
        <taxon>Dikarya</taxon>
        <taxon>Ascomycota</taxon>
        <taxon>Pezizomycotina</taxon>
        <taxon>Sordariomycetes</taxon>
        <taxon>Sordariomycetidae</taxon>
        <taxon>Diaporthales</taxon>
        <taxon>Schizoparmaceae</taxon>
        <taxon>Coniella</taxon>
    </lineage>
</organism>
<dbReference type="InterPro" id="IPR026489">
    <property type="entry name" value="CXC_dom"/>
</dbReference>
<keyword evidence="1" id="KW-0489">Methyltransferase</keyword>
<dbReference type="InterPro" id="IPR045318">
    <property type="entry name" value="EZH1/2-like"/>
</dbReference>
<dbReference type="PROSITE" id="PS51633">
    <property type="entry name" value="CXC"/>
    <property type="match status" value="1"/>
</dbReference>
<dbReference type="Proteomes" id="UP000241462">
    <property type="component" value="Unassembled WGS sequence"/>
</dbReference>
<dbReference type="InParanoid" id="A0A2T2ZTG9"/>
<feature type="region of interest" description="Disordered" evidence="6">
    <location>
        <begin position="883"/>
        <end position="1032"/>
    </location>
</feature>
<keyword evidence="10" id="KW-1185">Reference proteome</keyword>
<feature type="region of interest" description="Disordered" evidence="6">
    <location>
        <begin position="1"/>
        <end position="145"/>
    </location>
</feature>
<evidence type="ECO:0000256" key="3">
    <source>
        <dbReference type="ARBA" id="ARBA00022691"/>
    </source>
</evidence>
<dbReference type="EMBL" id="KZ678726">
    <property type="protein sequence ID" value="PSR76105.1"/>
    <property type="molecule type" value="Genomic_DNA"/>
</dbReference>
<dbReference type="GO" id="GO:0046976">
    <property type="term" value="F:histone H3K27 methyltransferase activity"/>
    <property type="evidence" value="ECO:0007669"/>
    <property type="project" value="TreeGrafter"/>
</dbReference>
<dbReference type="Pfam" id="PF21509">
    <property type="entry name" value="Ezh2-like__CXC_fung"/>
    <property type="match status" value="1"/>
</dbReference>
<dbReference type="Pfam" id="PF00856">
    <property type="entry name" value="SET"/>
    <property type="match status" value="1"/>
</dbReference>
<evidence type="ECO:0000256" key="2">
    <source>
        <dbReference type="ARBA" id="ARBA00022679"/>
    </source>
</evidence>
<dbReference type="InterPro" id="IPR046341">
    <property type="entry name" value="SET_dom_sf"/>
</dbReference>
<dbReference type="InterPro" id="IPR040595">
    <property type="entry name" value="EZH2_N"/>
</dbReference>
<dbReference type="GO" id="GO:0005634">
    <property type="term" value="C:nucleus"/>
    <property type="evidence" value="ECO:0007669"/>
    <property type="project" value="TreeGrafter"/>
</dbReference>
<keyword evidence="5" id="KW-0804">Transcription</keyword>